<organism evidence="1 2">
    <name type="scientific">Puccinia striiformis f. sp. tritici PST-78</name>
    <dbReference type="NCBI Taxonomy" id="1165861"/>
    <lineage>
        <taxon>Eukaryota</taxon>
        <taxon>Fungi</taxon>
        <taxon>Dikarya</taxon>
        <taxon>Basidiomycota</taxon>
        <taxon>Pucciniomycotina</taxon>
        <taxon>Pucciniomycetes</taxon>
        <taxon>Pucciniales</taxon>
        <taxon>Pucciniaceae</taxon>
        <taxon>Puccinia</taxon>
    </lineage>
</organism>
<dbReference type="EMBL" id="AJIL01000245">
    <property type="protein sequence ID" value="KNE90611.1"/>
    <property type="molecule type" value="Genomic_DNA"/>
</dbReference>
<name>A0A0L0UUJ9_9BASI</name>
<protein>
    <submittedName>
        <fullName evidence="1">Uncharacterized protein</fullName>
    </submittedName>
</protein>
<evidence type="ECO:0000313" key="1">
    <source>
        <dbReference type="EMBL" id="KNE90611.1"/>
    </source>
</evidence>
<gene>
    <name evidence="1" type="ORF">PSTG_15928</name>
</gene>
<dbReference type="AlphaFoldDB" id="A0A0L0UUJ9"/>
<keyword evidence="2" id="KW-1185">Reference proteome</keyword>
<proteinExistence type="predicted"/>
<reference evidence="2" key="1">
    <citation type="submission" date="2014-03" db="EMBL/GenBank/DDBJ databases">
        <title>The Genome Sequence of Puccinia striiformis f. sp. tritici PST-78.</title>
        <authorList>
            <consortium name="The Broad Institute Genome Sequencing Platform"/>
            <person name="Cuomo C."/>
            <person name="Hulbert S."/>
            <person name="Chen X."/>
            <person name="Walker B."/>
            <person name="Young S.K."/>
            <person name="Zeng Q."/>
            <person name="Gargeya S."/>
            <person name="Fitzgerald M."/>
            <person name="Haas B."/>
            <person name="Abouelleil A."/>
            <person name="Alvarado L."/>
            <person name="Arachchi H.M."/>
            <person name="Berlin A.M."/>
            <person name="Chapman S.B."/>
            <person name="Goldberg J."/>
            <person name="Griggs A."/>
            <person name="Gujja S."/>
            <person name="Hansen M."/>
            <person name="Howarth C."/>
            <person name="Imamovic A."/>
            <person name="Larimer J."/>
            <person name="McCowan C."/>
            <person name="Montmayeur A."/>
            <person name="Murphy C."/>
            <person name="Neiman D."/>
            <person name="Pearson M."/>
            <person name="Priest M."/>
            <person name="Roberts A."/>
            <person name="Saif S."/>
            <person name="Shea T."/>
            <person name="Sisk P."/>
            <person name="Sykes S."/>
            <person name="Wortman J."/>
            <person name="Nusbaum C."/>
            <person name="Birren B."/>
        </authorList>
    </citation>
    <scope>NUCLEOTIDE SEQUENCE [LARGE SCALE GENOMIC DNA]</scope>
    <source>
        <strain evidence="2">race PST-78</strain>
    </source>
</reference>
<sequence length="89" mass="9648">MLLPKSTVYRTFKAASSMHSATQLMAKVRLSAKSIVEDYKAQLRATNGYNNDSQTTFATLAQRDASAAKIARAAMKDPVLVVGKKSGLR</sequence>
<comment type="caution">
    <text evidence="1">The sequence shown here is derived from an EMBL/GenBank/DDBJ whole genome shotgun (WGS) entry which is preliminary data.</text>
</comment>
<evidence type="ECO:0000313" key="2">
    <source>
        <dbReference type="Proteomes" id="UP000054564"/>
    </source>
</evidence>
<dbReference type="Proteomes" id="UP000054564">
    <property type="component" value="Unassembled WGS sequence"/>
</dbReference>
<accession>A0A0L0UUJ9</accession>